<evidence type="ECO:0000256" key="8">
    <source>
        <dbReference type="ARBA" id="ARBA00022691"/>
    </source>
</evidence>
<comment type="caution">
    <text evidence="10">The sequence shown here is derived from an EMBL/GenBank/DDBJ whole genome shotgun (WGS) entry which is preliminary data.</text>
</comment>
<evidence type="ECO:0000256" key="9">
    <source>
        <dbReference type="HAMAP-Rule" id="MF_00812"/>
    </source>
</evidence>
<dbReference type="Pfam" id="PF05724">
    <property type="entry name" value="TPMT"/>
    <property type="match status" value="1"/>
</dbReference>
<dbReference type="GO" id="GO:0005737">
    <property type="term" value="C:cytoplasm"/>
    <property type="evidence" value="ECO:0007669"/>
    <property type="project" value="UniProtKB-SubCell"/>
</dbReference>
<evidence type="ECO:0000313" key="10">
    <source>
        <dbReference type="EMBL" id="MBE0348370.1"/>
    </source>
</evidence>
<dbReference type="SUPFAM" id="SSF53335">
    <property type="entry name" value="S-adenosyl-L-methionine-dependent methyltransferases"/>
    <property type="match status" value="1"/>
</dbReference>
<feature type="binding site" evidence="9">
    <location>
        <position position="123"/>
    </location>
    <ligand>
        <name>S-adenosyl-L-methionine</name>
        <dbReference type="ChEBI" id="CHEBI:59789"/>
    </ligand>
</feature>
<feature type="binding site" evidence="9">
    <location>
        <position position="10"/>
    </location>
    <ligand>
        <name>S-adenosyl-L-methionine</name>
        <dbReference type="ChEBI" id="CHEBI:59789"/>
    </ligand>
</feature>
<dbReference type="HAMAP" id="MF_00812">
    <property type="entry name" value="Thiopur_methtran"/>
    <property type="match status" value="1"/>
</dbReference>
<dbReference type="GO" id="GO:0008119">
    <property type="term" value="F:thiopurine S-methyltransferase activity"/>
    <property type="evidence" value="ECO:0007669"/>
    <property type="project" value="UniProtKB-UniRule"/>
</dbReference>
<keyword evidence="5 9" id="KW-0963">Cytoplasm</keyword>
<keyword evidence="8 9" id="KW-0949">S-adenosyl-L-methionine</keyword>
<evidence type="ECO:0000313" key="11">
    <source>
        <dbReference type="Proteomes" id="UP000660708"/>
    </source>
</evidence>
<keyword evidence="11" id="KW-1185">Reference proteome</keyword>
<dbReference type="Proteomes" id="UP000660708">
    <property type="component" value="Unassembled WGS sequence"/>
</dbReference>
<dbReference type="InterPro" id="IPR025835">
    <property type="entry name" value="Thiopurine_S-MeTrfase"/>
</dbReference>
<evidence type="ECO:0000256" key="3">
    <source>
        <dbReference type="ARBA" id="ARBA00008145"/>
    </source>
</evidence>
<dbReference type="InterPro" id="IPR022474">
    <property type="entry name" value="Thiopur_S-MeTfrase_Se/Te_detox"/>
</dbReference>
<reference evidence="10 11" key="1">
    <citation type="submission" date="2015-06" db="EMBL/GenBank/DDBJ databases">
        <title>Genome sequence of Pseudoalteromonas peptidolytica.</title>
        <authorList>
            <person name="Xie B.-B."/>
            <person name="Rong J.-C."/>
            <person name="Qin Q.-L."/>
            <person name="Zhang Y.-Z."/>
        </authorList>
    </citation>
    <scope>NUCLEOTIDE SEQUENCE [LARGE SCALE GENOMIC DNA]</scope>
    <source>
        <strain evidence="10 11">F12-50-A1</strain>
    </source>
</reference>
<dbReference type="PIRSF" id="PIRSF023956">
    <property type="entry name" value="Thiopurine_S-methyltransferase"/>
    <property type="match status" value="1"/>
</dbReference>
<protein>
    <recommendedName>
        <fullName evidence="4 9">Thiopurine S-methyltransferase</fullName>
        <ecNumber evidence="4 9">2.1.1.67</ecNumber>
    </recommendedName>
    <alternativeName>
        <fullName evidence="9">Thiopurine methyltransferase</fullName>
    </alternativeName>
</protein>
<keyword evidence="6 9" id="KW-0489">Methyltransferase</keyword>
<dbReference type="PANTHER" id="PTHR10259">
    <property type="entry name" value="THIOPURINE S-METHYLTRANSFERASE"/>
    <property type="match status" value="1"/>
</dbReference>
<dbReference type="GO" id="GO:0032259">
    <property type="term" value="P:methylation"/>
    <property type="evidence" value="ECO:0007669"/>
    <property type="project" value="UniProtKB-KW"/>
</dbReference>
<dbReference type="EMBL" id="AQHF01000033">
    <property type="protein sequence ID" value="MBE0348370.1"/>
    <property type="molecule type" value="Genomic_DNA"/>
</dbReference>
<evidence type="ECO:0000256" key="6">
    <source>
        <dbReference type="ARBA" id="ARBA00022603"/>
    </source>
</evidence>
<proteinExistence type="inferred from homology"/>
<evidence type="ECO:0000256" key="1">
    <source>
        <dbReference type="ARBA" id="ARBA00000903"/>
    </source>
</evidence>
<accession>A0A8I0N0A2</accession>
<evidence type="ECO:0000256" key="4">
    <source>
        <dbReference type="ARBA" id="ARBA00011905"/>
    </source>
</evidence>
<dbReference type="InterPro" id="IPR008854">
    <property type="entry name" value="TPMT"/>
</dbReference>
<feature type="binding site" evidence="9">
    <location>
        <position position="45"/>
    </location>
    <ligand>
        <name>S-adenosyl-L-methionine</name>
        <dbReference type="ChEBI" id="CHEBI:59789"/>
    </ligand>
</feature>
<evidence type="ECO:0000256" key="5">
    <source>
        <dbReference type="ARBA" id="ARBA00022490"/>
    </source>
</evidence>
<dbReference type="GO" id="GO:0010038">
    <property type="term" value="P:response to metal ion"/>
    <property type="evidence" value="ECO:0007669"/>
    <property type="project" value="InterPro"/>
</dbReference>
<feature type="binding site" evidence="9">
    <location>
        <position position="66"/>
    </location>
    <ligand>
        <name>S-adenosyl-L-methionine</name>
        <dbReference type="ChEBI" id="CHEBI:59789"/>
    </ligand>
</feature>
<comment type="catalytic activity">
    <reaction evidence="1 9">
        <text>S-adenosyl-L-methionine + a thiopurine = S-adenosyl-L-homocysteine + a thiopurine S-methylether.</text>
        <dbReference type="EC" id="2.1.1.67"/>
    </reaction>
</comment>
<dbReference type="RefSeq" id="WP_168756753.1">
    <property type="nucleotide sequence ID" value="NZ_AQHF01000033.1"/>
</dbReference>
<dbReference type="AlphaFoldDB" id="A0A8I0N0A2"/>
<dbReference type="FunFam" id="3.40.50.150:FF:000101">
    <property type="entry name" value="Thiopurine S-methyltransferase"/>
    <property type="match status" value="1"/>
</dbReference>
<keyword evidence="7 9" id="KW-0808">Transferase</keyword>
<dbReference type="Gene3D" id="3.40.50.150">
    <property type="entry name" value="Vaccinia Virus protein VP39"/>
    <property type="match status" value="1"/>
</dbReference>
<comment type="subcellular location">
    <subcellularLocation>
        <location evidence="2 9">Cytoplasm</location>
    </subcellularLocation>
</comment>
<evidence type="ECO:0000256" key="7">
    <source>
        <dbReference type="ARBA" id="ARBA00022679"/>
    </source>
</evidence>
<name>A0A8I0N0A2_9GAMM</name>
<gene>
    <name evidence="10" type="primary">tpmT</name>
    <name evidence="9" type="synonym">tpm</name>
    <name evidence="10" type="ORF">PPEP_b0078</name>
</gene>
<comment type="similarity">
    <text evidence="3 9">Belongs to the class I-like SAM-binding methyltransferase superfamily. TPMT family.</text>
</comment>
<dbReference type="InterPro" id="IPR029063">
    <property type="entry name" value="SAM-dependent_MTases_sf"/>
</dbReference>
<dbReference type="PROSITE" id="PS51585">
    <property type="entry name" value="SAM_MT_TPMT"/>
    <property type="match status" value="1"/>
</dbReference>
<sequence length="211" mass="23846">MEATYWQDLWVSGQTGFHEGQVNRMLNKYYHLLDLKVGERVLIPLCGKSMDITHFLSHGQHVVGVELYEGAVVALFESLKVSPRIHQQGAFRVYQAPNLTIFVGDFFAVSAQLLGRIDAVYDRAALVALPEPMRTDYTKHLVSLTKAAKQLLICFEYEQGLMSGPPFAVSPEMVERYYGAHYHIELQERTVLEGGLKEVSHAFESVWLLSS</sequence>
<dbReference type="EC" id="2.1.1.67" evidence="4 9"/>
<dbReference type="NCBIfam" id="TIGR03840">
    <property type="entry name" value="TMPT_Se_Te"/>
    <property type="match status" value="1"/>
</dbReference>
<evidence type="ECO:0000256" key="2">
    <source>
        <dbReference type="ARBA" id="ARBA00004496"/>
    </source>
</evidence>
<dbReference type="PANTHER" id="PTHR10259:SF11">
    <property type="entry name" value="THIOPURINE S-METHYLTRANSFERASE"/>
    <property type="match status" value="1"/>
</dbReference>
<organism evidence="10 11">
    <name type="scientific">Pseudoalteromonas peptidolytica F12-50-A1</name>
    <dbReference type="NCBI Taxonomy" id="1315280"/>
    <lineage>
        <taxon>Bacteria</taxon>
        <taxon>Pseudomonadati</taxon>
        <taxon>Pseudomonadota</taxon>
        <taxon>Gammaproteobacteria</taxon>
        <taxon>Alteromonadales</taxon>
        <taxon>Pseudoalteromonadaceae</taxon>
        <taxon>Pseudoalteromonas</taxon>
    </lineage>
</organism>